<keyword evidence="2" id="KW-0597">Phosphoprotein</keyword>
<sequence>MIRVLIAEDVRILRETLAAVLELEDDLEVVAAVERGDQIVPAALESRPDAAVLDIELPGLDGLSAAALLTERLPECRVVVLTGFARPGYLRRAMASGVSGFLLKHSPPGDLVEAIRKVVAGEQVVDPQLAMAALRKADNPLAAREVDVLRMAATGAEADEIAVRLSLSRGTVRNYLSSAVMKLNARNRVDAIRIAADEGWL</sequence>
<dbReference type="PANTHER" id="PTHR43214">
    <property type="entry name" value="TWO-COMPONENT RESPONSE REGULATOR"/>
    <property type="match status" value="1"/>
</dbReference>
<dbReference type="PROSITE" id="PS50043">
    <property type="entry name" value="HTH_LUXR_2"/>
    <property type="match status" value="1"/>
</dbReference>
<evidence type="ECO:0000256" key="2">
    <source>
        <dbReference type="PROSITE-ProRule" id="PRU00169"/>
    </source>
</evidence>
<evidence type="ECO:0000256" key="1">
    <source>
        <dbReference type="ARBA" id="ARBA00023125"/>
    </source>
</evidence>
<dbReference type="PRINTS" id="PR00038">
    <property type="entry name" value="HTHLUXR"/>
</dbReference>
<dbReference type="RefSeq" id="WP_183656132.1">
    <property type="nucleotide sequence ID" value="NZ_BAAAXX010000041.1"/>
</dbReference>
<evidence type="ECO:0000313" key="5">
    <source>
        <dbReference type="EMBL" id="MBB3730895.1"/>
    </source>
</evidence>
<dbReference type="EMBL" id="JACIBV010000001">
    <property type="protein sequence ID" value="MBB3730895.1"/>
    <property type="molecule type" value="Genomic_DNA"/>
</dbReference>
<dbReference type="Pfam" id="PF00196">
    <property type="entry name" value="GerE"/>
    <property type="match status" value="1"/>
</dbReference>
<proteinExistence type="predicted"/>
<dbReference type="CDD" id="cd06170">
    <property type="entry name" value="LuxR_C_like"/>
    <property type="match status" value="1"/>
</dbReference>
<evidence type="ECO:0000259" key="3">
    <source>
        <dbReference type="PROSITE" id="PS50043"/>
    </source>
</evidence>
<dbReference type="PANTHER" id="PTHR43214:SF42">
    <property type="entry name" value="TRANSCRIPTIONAL REGULATORY PROTEIN DESR"/>
    <property type="match status" value="1"/>
</dbReference>
<dbReference type="InterPro" id="IPR011006">
    <property type="entry name" value="CheY-like_superfamily"/>
</dbReference>
<dbReference type="SUPFAM" id="SSF52172">
    <property type="entry name" value="CheY-like"/>
    <property type="match status" value="1"/>
</dbReference>
<dbReference type="GeneID" id="95393020"/>
<feature type="domain" description="Response regulatory" evidence="4">
    <location>
        <begin position="3"/>
        <end position="119"/>
    </location>
</feature>
<dbReference type="GO" id="GO:0003677">
    <property type="term" value="F:DNA binding"/>
    <property type="evidence" value="ECO:0007669"/>
    <property type="project" value="UniProtKB-KW"/>
</dbReference>
<dbReference type="SMART" id="SM00448">
    <property type="entry name" value="REC"/>
    <property type="match status" value="1"/>
</dbReference>
<dbReference type="Pfam" id="PF00072">
    <property type="entry name" value="Response_reg"/>
    <property type="match status" value="1"/>
</dbReference>
<dbReference type="AlphaFoldDB" id="A0A7W5VC49"/>
<dbReference type="SUPFAM" id="SSF46894">
    <property type="entry name" value="C-terminal effector domain of the bipartite response regulators"/>
    <property type="match status" value="1"/>
</dbReference>
<dbReference type="Proteomes" id="UP000579945">
    <property type="component" value="Unassembled WGS sequence"/>
</dbReference>
<organism evidence="5 6">
    <name type="scientific">Nonomuraea dietziae</name>
    <dbReference type="NCBI Taxonomy" id="65515"/>
    <lineage>
        <taxon>Bacteria</taxon>
        <taxon>Bacillati</taxon>
        <taxon>Actinomycetota</taxon>
        <taxon>Actinomycetes</taxon>
        <taxon>Streptosporangiales</taxon>
        <taxon>Streptosporangiaceae</taxon>
        <taxon>Nonomuraea</taxon>
    </lineage>
</organism>
<keyword evidence="1" id="KW-0238">DNA-binding</keyword>
<keyword evidence="6" id="KW-1185">Reference proteome</keyword>
<dbReference type="InterPro" id="IPR000792">
    <property type="entry name" value="Tscrpt_reg_LuxR_C"/>
</dbReference>
<gene>
    <name evidence="5" type="ORF">FHR33_006755</name>
</gene>
<dbReference type="GO" id="GO:0000160">
    <property type="term" value="P:phosphorelay signal transduction system"/>
    <property type="evidence" value="ECO:0007669"/>
    <property type="project" value="InterPro"/>
</dbReference>
<dbReference type="Gene3D" id="3.40.50.2300">
    <property type="match status" value="1"/>
</dbReference>
<name>A0A7W5VC49_9ACTN</name>
<dbReference type="SMART" id="SM00421">
    <property type="entry name" value="HTH_LUXR"/>
    <property type="match status" value="1"/>
</dbReference>
<feature type="modified residue" description="4-aspartylphosphate" evidence="2">
    <location>
        <position position="54"/>
    </location>
</feature>
<evidence type="ECO:0000313" key="6">
    <source>
        <dbReference type="Proteomes" id="UP000579945"/>
    </source>
</evidence>
<protein>
    <submittedName>
        <fullName evidence="5">Two-component system response regulator DesR</fullName>
    </submittedName>
</protein>
<dbReference type="InterPro" id="IPR001789">
    <property type="entry name" value="Sig_transdc_resp-reg_receiver"/>
</dbReference>
<dbReference type="PROSITE" id="PS50110">
    <property type="entry name" value="RESPONSE_REGULATORY"/>
    <property type="match status" value="1"/>
</dbReference>
<reference evidence="5 6" key="1">
    <citation type="submission" date="2020-08" db="EMBL/GenBank/DDBJ databases">
        <title>Sequencing the genomes of 1000 actinobacteria strains.</title>
        <authorList>
            <person name="Klenk H.-P."/>
        </authorList>
    </citation>
    <scope>NUCLEOTIDE SEQUENCE [LARGE SCALE GENOMIC DNA]</scope>
    <source>
        <strain evidence="5 6">DSM 44320</strain>
    </source>
</reference>
<dbReference type="InterPro" id="IPR016032">
    <property type="entry name" value="Sig_transdc_resp-reg_C-effctor"/>
</dbReference>
<dbReference type="GO" id="GO:0006355">
    <property type="term" value="P:regulation of DNA-templated transcription"/>
    <property type="evidence" value="ECO:0007669"/>
    <property type="project" value="InterPro"/>
</dbReference>
<evidence type="ECO:0000259" key="4">
    <source>
        <dbReference type="PROSITE" id="PS50110"/>
    </source>
</evidence>
<accession>A0A7W5VC49</accession>
<feature type="domain" description="HTH luxR-type" evidence="3">
    <location>
        <begin position="134"/>
        <end position="199"/>
    </location>
</feature>
<comment type="caution">
    <text evidence="5">The sequence shown here is derived from an EMBL/GenBank/DDBJ whole genome shotgun (WGS) entry which is preliminary data.</text>
</comment>
<dbReference type="InterPro" id="IPR039420">
    <property type="entry name" value="WalR-like"/>
</dbReference>
<dbReference type="PROSITE" id="PS00622">
    <property type="entry name" value="HTH_LUXR_1"/>
    <property type="match status" value="1"/>
</dbReference>